<feature type="compositionally biased region" description="Basic and acidic residues" evidence="1">
    <location>
        <begin position="56"/>
        <end position="66"/>
    </location>
</feature>
<evidence type="ECO:0000256" key="1">
    <source>
        <dbReference type="SAM" id="MobiDB-lite"/>
    </source>
</evidence>
<gene>
    <name evidence="2" type="ORF">BDK51DRAFT_46194</name>
</gene>
<protein>
    <submittedName>
        <fullName evidence="2">Uncharacterized protein</fullName>
    </submittedName>
</protein>
<dbReference type="EMBL" id="KZ996170">
    <property type="protein sequence ID" value="RKO89307.1"/>
    <property type="molecule type" value="Genomic_DNA"/>
</dbReference>
<sequence length="216" mass="24623">MRDRWKHYAKRYQKMKTYATSTGTSLDEEDERKGFKNFGESWTGFAHDAEQDEENVNEKERPEAGRPDNFSTYDPADFEFNFIDREEEASIETDHSTEETQRETDRNAEKENSVNPRAPKNRKVRTLATLAADSQELMRNNMASGFRESSAGKTAERIGMAKLDFEKKKWEATNAASTNADKTKLETECMALACALVVDKGMSPKAAQSFLESMKM</sequence>
<dbReference type="AlphaFoldDB" id="A0A4V1IR98"/>
<keyword evidence="3" id="KW-1185">Reference proteome</keyword>
<name>A0A4V1IR98_9FUNG</name>
<organism evidence="2 3">
    <name type="scientific">Blyttiomyces helicus</name>
    <dbReference type="NCBI Taxonomy" id="388810"/>
    <lineage>
        <taxon>Eukaryota</taxon>
        <taxon>Fungi</taxon>
        <taxon>Fungi incertae sedis</taxon>
        <taxon>Chytridiomycota</taxon>
        <taxon>Chytridiomycota incertae sedis</taxon>
        <taxon>Chytridiomycetes</taxon>
        <taxon>Chytridiomycetes incertae sedis</taxon>
        <taxon>Blyttiomyces</taxon>
    </lineage>
</organism>
<reference evidence="3" key="1">
    <citation type="journal article" date="2018" name="Nat. Microbiol.">
        <title>Leveraging single-cell genomics to expand the fungal tree of life.</title>
        <authorList>
            <person name="Ahrendt S.R."/>
            <person name="Quandt C.A."/>
            <person name="Ciobanu D."/>
            <person name="Clum A."/>
            <person name="Salamov A."/>
            <person name="Andreopoulos B."/>
            <person name="Cheng J.F."/>
            <person name="Woyke T."/>
            <person name="Pelin A."/>
            <person name="Henrissat B."/>
            <person name="Reynolds N.K."/>
            <person name="Benny G.L."/>
            <person name="Smith M.E."/>
            <person name="James T.Y."/>
            <person name="Grigoriev I.V."/>
        </authorList>
    </citation>
    <scope>NUCLEOTIDE SEQUENCE [LARGE SCALE GENOMIC DNA]</scope>
</reference>
<dbReference type="Proteomes" id="UP000269721">
    <property type="component" value="Unassembled WGS sequence"/>
</dbReference>
<feature type="region of interest" description="Disordered" evidence="1">
    <location>
        <begin position="45"/>
        <end position="125"/>
    </location>
</feature>
<accession>A0A4V1IR98</accession>
<evidence type="ECO:0000313" key="3">
    <source>
        <dbReference type="Proteomes" id="UP000269721"/>
    </source>
</evidence>
<proteinExistence type="predicted"/>
<feature type="compositionally biased region" description="Basic and acidic residues" evidence="1">
    <location>
        <begin position="92"/>
        <end position="112"/>
    </location>
</feature>
<evidence type="ECO:0000313" key="2">
    <source>
        <dbReference type="EMBL" id="RKO89307.1"/>
    </source>
</evidence>